<accession>A0ACB9HNH9</accession>
<evidence type="ECO:0000313" key="2">
    <source>
        <dbReference type="Proteomes" id="UP001056120"/>
    </source>
</evidence>
<organism evidence="1 2">
    <name type="scientific">Smallanthus sonchifolius</name>
    <dbReference type="NCBI Taxonomy" id="185202"/>
    <lineage>
        <taxon>Eukaryota</taxon>
        <taxon>Viridiplantae</taxon>
        <taxon>Streptophyta</taxon>
        <taxon>Embryophyta</taxon>
        <taxon>Tracheophyta</taxon>
        <taxon>Spermatophyta</taxon>
        <taxon>Magnoliopsida</taxon>
        <taxon>eudicotyledons</taxon>
        <taxon>Gunneridae</taxon>
        <taxon>Pentapetalae</taxon>
        <taxon>asterids</taxon>
        <taxon>campanulids</taxon>
        <taxon>Asterales</taxon>
        <taxon>Asteraceae</taxon>
        <taxon>Asteroideae</taxon>
        <taxon>Heliantheae alliance</taxon>
        <taxon>Millerieae</taxon>
        <taxon>Smallanthus</taxon>
    </lineage>
</organism>
<evidence type="ECO:0000313" key="1">
    <source>
        <dbReference type="EMBL" id="KAI3796878.1"/>
    </source>
</evidence>
<reference evidence="2" key="1">
    <citation type="journal article" date="2022" name="Mol. Ecol. Resour.">
        <title>The genomes of chicory, endive, great burdock and yacon provide insights into Asteraceae palaeo-polyploidization history and plant inulin production.</title>
        <authorList>
            <person name="Fan W."/>
            <person name="Wang S."/>
            <person name="Wang H."/>
            <person name="Wang A."/>
            <person name="Jiang F."/>
            <person name="Liu H."/>
            <person name="Zhao H."/>
            <person name="Xu D."/>
            <person name="Zhang Y."/>
        </authorList>
    </citation>
    <scope>NUCLEOTIDE SEQUENCE [LARGE SCALE GENOMIC DNA]</scope>
    <source>
        <strain evidence="2">cv. Yunnan</strain>
    </source>
</reference>
<comment type="caution">
    <text evidence="1">The sequence shown here is derived from an EMBL/GenBank/DDBJ whole genome shotgun (WGS) entry which is preliminary data.</text>
</comment>
<sequence length="95" mass="10214">MLATNCYYPNGTVSSPGCQDVNECEDRKTYPCYGKCDNTPGSYNCSCLRGFVGDATNENGCQHIVDSKISPTIYVIIAMVIVLLAIISGILVRPG</sequence>
<protein>
    <submittedName>
        <fullName evidence="1">Uncharacterized protein</fullName>
    </submittedName>
</protein>
<proteinExistence type="predicted"/>
<name>A0ACB9HNH9_9ASTR</name>
<gene>
    <name evidence="1" type="ORF">L1987_39564</name>
</gene>
<dbReference type="EMBL" id="CM042029">
    <property type="protein sequence ID" value="KAI3796878.1"/>
    <property type="molecule type" value="Genomic_DNA"/>
</dbReference>
<reference evidence="1 2" key="2">
    <citation type="journal article" date="2022" name="Mol. Ecol. Resour.">
        <title>The genomes of chicory, endive, great burdock and yacon provide insights into Asteraceae paleo-polyploidization history and plant inulin production.</title>
        <authorList>
            <person name="Fan W."/>
            <person name="Wang S."/>
            <person name="Wang H."/>
            <person name="Wang A."/>
            <person name="Jiang F."/>
            <person name="Liu H."/>
            <person name="Zhao H."/>
            <person name="Xu D."/>
            <person name="Zhang Y."/>
        </authorList>
    </citation>
    <scope>NUCLEOTIDE SEQUENCE [LARGE SCALE GENOMIC DNA]</scope>
    <source>
        <strain evidence="2">cv. Yunnan</strain>
        <tissue evidence="1">Leaves</tissue>
    </source>
</reference>
<keyword evidence="2" id="KW-1185">Reference proteome</keyword>
<dbReference type="Proteomes" id="UP001056120">
    <property type="component" value="Linkage Group LG12"/>
</dbReference>